<dbReference type="Pfam" id="PF03704">
    <property type="entry name" value="BTAD"/>
    <property type="match status" value="1"/>
</dbReference>
<sequence length="409" mass="47570">MMWMETEKQNNEIWNVRLFGRFEVSGQNEVLDEEKIRSEMVTKLLSYIFCHRKRNITIQELGDALWHDDGSDNPAGALKNLMYRLRTIMKKEWGRTDFIVTGRGTYTWNPELHIEIDAEEFEKLCKDAPREENADDEIAALEEAVRLYRGAFLPKLTGEYWVAPLATYYHSMFLTAVKRLAGLLEEHSRYDEMSQICSRAIELDALDEELHCWLIKALIGQNKQNLAIEHYQKTVDLLYDNLGVRPSEELRGVYETLLKQKHEQELDLSKIQKELKADDDGRGAFLCEYGVFKKSYHLEIRRAGRLGMSIYLSLITLYPSIGVKKDSAAYTNIINKGMDIMQQVLLSSLRTGDVISRYSSTQFIIMLPTCQYETAMMVMERIQNRFYSSDEKTKIKIQYSVDEIDLSKL</sequence>
<dbReference type="InterPro" id="IPR051677">
    <property type="entry name" value="AfsR-DnrI-RedD_regulator"/>
</dbReference>
<dbReference type="GO" id="GO:0003677">
    <property type="term" value="F:DNA binding"/>
    <property type="evidence" value="ECO:0007669"/>
    <property type="project" value="UniProtKB-KW"/>
</dbReference>
<dbReference type="Proteomes" id="UP000184245">
    <property type="component" value="Unassembled WGS sequence"/>
</dbReference>
<protein>
    <submittedName>
        <fullName evidence="4">DNA-binding transcriptional activator of the SARP family</fullName>
    </submittedName>
</protein>
<keyword evidence="1" id="KW-0805">Transcription regulation</keyword>
<evidence type="ECO:0000313" key="5">
    <source>
        <dbReference type="Proteomes" id="UP000184245"/>
    </source>
</evidence>
<dbReference type="InterPro" id="IPR036388">
    <property type="entry name" value="WH-like_DNA-bd_sf"/>
</dbReference>
<evidence type="ECO:0000256" key="2">
    <source>
        <dbReference type="ARBA" id="ARBA00023163"/>
    </source>
</evidence>
<dbReference type="SMART" id="SM01043">
    <property type="entry name" value="BTAD"/>
    <property type="match status" value="1"/>
</dbReference>
<keyword evidence="4" id="KW-0238">DNA-binding</keyword>
<evidence type="ECO:0000313" key="4">
    <source>
        <dbReference type="EMBL" id="SHE73827.1"/>
    </source>
</evidence>
<evidence type="ECO:0000259" key="3">
    <source>
        <dbReference type="SMART" id="SM01043"/>
    </source>
</evidence>
<dbReference type="Pfam" id="PF00990">
    <property type="entry name" value="GGDEF"/>
    <property type="match status" value="1"/>
</dbReference>
<dbReference type="PANTHER" id="PTHR35807">
    <property type="entry name" value="TRANSCRIPTIONAL REGULATOR REDD-RELATED"/>
    <property type="match status" value="1"/>
</dbReference>
<feature type="domain" description="Bacterial transcriptional activator" evidence="3">
    <location>
        <begin position="116"/>
        <end position="258"/>
    </location>
</feature>
<dbReference type="InterPro" id="IPR016032">
    <property type="entry name" value="Sig_transdc_resp-reg_C-effctor"/>
</dbReference>
<organism evidence="4 5">
    <name type="scientific">Lactonifactor longoviformis DSM 17459</name>
    <dbReference type="NCBI Taxonomy" id="1122155"/>
    <lineage>
        <taxon>Bacteria</taxon>
        <taxon>Bacillati</taxon>
        <taxon>Bacillota</taxon>
        <taxon>Clostridia</taxon>
        <taxon>Eubacteriales</taxon>
        <taxon>Clostridiaceae</taxon>
        <taxon>Lactonifactor</taxon>
    </lineage>
</organism>
<dbReference type="AlphaFoldDB" id="A0A1M4VXZ2"/>
<dbReference type="Gene3D" id="3.30.70.270">
    <property type="match status" value="1"/>
</dbReference>
<reference evidence="4 5" key="1">
    <citation type="submission" date="2016-11" db="EMBL/GenBank/DDBJ databases">
        <authorList>
            <person name="Jaros S."/>
            <person name="Januszkiewicz K."/>
            <person name="Wedrychowicz H."/>
        </authorList>
    </citation>
    <scope>NUCLEOTIDE SEQUENCE [LARGE SCALE GENOMIC DNA]</scope>
    <source>
        <strain evidence="4 5">DSM 17459</strain>
    </source>
</reference>
<dbReference type="SUPFAM" id="SSF46894">
    <property type="entry name" value="C-terminal effector domain of the bipartite response regulators"/>
    <property type="match status" value="1"/>
</dbReference>
<name>A0A1M4VXZ2_9CLOT</name>
<dbReference type="InterPro" id="IPR029787">
    <property type="entry name" value="Nucleotide_cyclase"/>
</dbReference>
<dbReference type="STRING" id="1122155.SAMN02745158_01386"/>
<dbReference type="SUPFAM" id="SSF55073">
    <property type="entry name" value="Nucleotide cyclase"/>
    <property type="match status" value="1"/>
</dbReference>
<dbReference type="InterPro" id="IPR011990">
    <property type="entry name" value="TPR-like_helical_dom_sf"/>
</dbReference>
<gene>
    <name evidence="4" type="ORF">SAMN02745158_01386</name>
</gene>
<dbReference type="GO" id="GO:0006355">
    <property type="term" value="P:regulation of DNA-templated transcription"/>
    <property type="evidence" value="ECO:0007669"/>
    <property type="project" value="InterPro"/>
</dbReference>
<evidence type="ECO:0000256" key="1">
    <source>
        <dbReference type="ARBA" id="ARBA00023015"/>
    </source>
</evidence>
<dbReference type="InterPro" id="IPR043128">
    <property type="entry name" value="Rev_trsase/Diguanyl_cyclase"/>
</dbReference>
<dbReference type="Gene3D" id="1.25.40.10">
    <property type="entry name" value="Tetratricopeptide repeat domain"/>
    <property type="match status" value="1"/>
</dbReference>
<dbReference type="SUPFAM" id="SSF48452">
    <property type="entry name" value="TPR-like"/>
    <property type="match status" value="1"/>
</dbReference>
<dbReference type="Gene3D" id="1.10.10.10">
    <property type="entry name" value="Winged helix-like DNA-binding domain superfamily/Winged helix DNA-binding domain"/>
    <property type="match status" value="1"/>
</dbReference>
<keyword evidence="5" id="KW-1185">Reference proteome</keyword>
<proteinExistence type="predicted"/>
<dbReference type="InterPro" id="IPR000160">
    <property type="entry name" value="GGDEF_dom"/>
</dbReference>
<keyword evidence="2" id="KW-0804">Transcription</keyword>
<dbReference type="InterPro" id="IPR005158">
    <property type="entry name" value="BTAD"/>
</dbReference>
<dbReference type="PANTHER" id="PTHR35807:SF1">
    <property type="entry name" value="TRANSCRIPTIONAL REGULATOR REDD"/>
    <property type="match status" value="1"/>
</dbReference>
<accession>A0A1M4VXZ2</accession>
<dbReference type="EMBL" id="FQVI01000005">
    <property type="protein sequence ID" value="SHE73827.1"/>
    <property type="molecule type" value="Genomic_DNA"/>
</dbReference>